<evidence type="ECO:0000313" key="1">
    <source>
        <dbReference type="EMBL" id="EZA50015.1"/>
    </source>
</evidence>
<accession>A0A026W1S0</accession>
<name>A0A026W1S0_OOCBI</name>
<keyword evidence="2" id="KW-1185">Reference proteome</keyword>
<reference evidence="1 2" key="1">
    <citation type="journal article" date="2014" name="Curr. Biol.">
        <title>The genome of the clonal raider ant Cerapachys biroi.</title>
        <authorList>
            <person name="Oxley P.R."/>
            <person name="Ji L."/>
            <person name="Fetter-Pruneda I."/>
            <person name="McKenzie S.K."/>
            <person name="Li C."/>
            <person name="Hu H."/>
            <person name="Zhang G."/>
            <person name="Kronauer D.J."/>
        </authorList>
    </citation>
    <scope>NUCLEOTIDE SEQUENCE [LARGE SCALE GENOMIC DNA]</scope>
</reference>
<protein>
    <submittedName>
        <fullName evidence="1">Uncharacterized protein</fullName>
    </submittedName>
</protein>
<dbReference type="EMBL" id="KK107488">
    <property type="protein sequence ID" value="EZA50015.1"/>
    <property type="molecule type" value="Genomic_DNA"/>
</dbReference>
<dbReference type="AlphaFoldDB" id="A0A026W1S0"/>
<sequence length="163" mass="18779">FGRSEHPKTPFTPTISVDTLRLLVSSRPPARENVGERALGAERDSLPLNSLIRNRRHHLPPLVPHPEARVTALGNVGIERQKIKDVTILFPEAPTRDRDFALFFQERSHTKKRTQQKRKNNNYITQHRTVVAIVRPCVHRATVKYRSLLSELTPIRCRSNLEQ</sequence>
<dbReference type="Proteomes" id="UP000053097">
    <property type="component" value="Unassembled WGS sequence"/>
</dbReference>
<gene>
    <name evidence="1" type="ORF">X777_11504</name>
</gene>
<evidence type="ECO:0000313" key="2">
    <source>
        <dbReference type="Proteomes" id="UP000053097"/>
    </source>
</evidence>
<feature type="non-terminal residue" evidence="1">
    <location>
        <position position="1"/>
    </location>
</feature>
<proteinExistence type="predicted"/>
<organism evidence="1 2">
    <name type="scientific">Ooceraea biroi</name>
    <name type="common">Clonal raider ant</name>
    <name type="synonym">Cerapachys biroi</name>
    <dbReference type="NCBI Taxonomy" id="2015173"/>
    <lineage>
        <taxon>Eukaryota</taxon>
        <taxon>Metazoa</taxon>
        <taxon>Ecdysozoa</taxon>
        <taxon>Arthropoda</taxon>
        <taxon>Hexapoda</taxon>
        <taxon>Insecta</taxon>
        <taxon>Pterygota</taxon>
        <taxon>Neoptera</taxon>
        <taxon>Endopterygota</taxon>
        <taxon>Hymenoptera</taxon>
        <taxon>Apocrita</taxon>
        <taxon>Aculeata</taxon>
        <taxon>Formicoidea</taxon>
        <taxon>Formicidae</taxon>
        <taxon>Dorylinae</taxon>
        <taxon>Ooceraea</taxon>
    </lineage>
</organism>